<dbReference type="PROSITE" id="PS50020">
    <property type="entry name" value="WW_DOMAIN_2"/>
    <property type="match status" value="1"/>
</dbReference>
<proteinExistence type="predicted"/>
<dbReference type="GO" id="GO:0035329">
    <property type="term" value="P:hippo signaling"/>
    <property type="evidence" value="ECO:0007669"/>
    <property type="project" value="TreeGrafter"/>
</dbReference>
<protein>
    <recommendedName>
        <fullName evidence="6">WW domain-containing protein</fullName>
    </recommendedName>
</protein>
<feature type="region of interest" description="Disordered" evidence="5">
    <location>
        <begin position="271"/>
        <end position="315"/>
    </location>
</feature>
<evidence type="ECO:0000256" key="2">
    <source>
        <dbReference type="ARBA" id="ARBA00004496"/>
    </source>
</evidence>
<evidence type="ECO:0000313" key="8">
    <source>
        <dbReference type="Proteomes" id="UP000193498"/>
    </source>
</evidence>
<evidence type="ECO:0000256" key="1">
    <source>
        <dbReference type="ARBA" id="ARBA00004123"/>
    </source>
</evidence>
<comment type="caution">
    <text evidence="7">The sequence shown here is derived from an EMBL/GenBank/DDBJ whole genome shotgun (WGS) entry which is preliminary data.</text>
</comment>
<dbReference type="InterPro" id="IPR036020">
    <property type="entry name" value="WW_dom_sf"/>
</dbReference>
<dbReference type="PROSITE" id="PS01159">
    <property type="entry name" value="WW_DOMAIN_1"/>
    <property type="match status" value="1"/>
</dbReference>
<organism evidence="7 8">
    <name type="scientific">Basidiobolus meristosporus CBS 931.73</name>
    <dbReference type="NCBI Taxonomy" id="1314790"/>
    <lineage>
        <taxon>Eukaryota</taxon>
        <taxon>Fungi</taxon>
        <taxon>Fungi incertae sedis</taxon>
        <taxon>Zoopagomycota</taxon>
        <taxon>Entomophthoromycotina</taxon>
        <taxon>Basidiobolomycetes</taxon>
        <taxon>Basidiobolales</taxon>
        <taxon>Basidiobolaceae</taxon>
        <taxon>Basidiobolus</taxon>
    </lineage>
</organism>
<evidence type="ECO:0000256" key="4">
    <source>
        <dbReference type="ARBA" id="ARBA00023242"/>
    </source>
</evidence>
<dbReference type="GO" id="GO:0045944">
    <property type="term" value="P:positive regulation of transcription by RNA polymerase II"/>
    <property type="evidence" value="ECO:0007669"/>
    <property type="project" value="TreeGrafter"/>
</dbReference>
<dbReference type="CDD" id="cd00201">
    <property type="entry name" value="WW"/>
    <property type="match status" value="1"/>
</dbReference>
<keyword evidence="8" id="KW-1185">Reference proteome</keyword>
<keyword evidence="4" id="KW-0539">Nucleus</keyword>
<dbReference type="GO" id="GO:0005737">
    <property type="term" value="C:cytoplasm"/>
    <property type="evidence" value="ECO:0007669"/>
    <property type="project" value="UniProtKB-SubCell"/>
</dbReference>
<dbReference type="EMBL" id="MCFE01000006">
    <property type="protein sequence ID" value="ORY07706.1"/>
    <property type="molecule type" value="Genomic_DNA"/>
</dbReference>
<dbReference type="PANTHER" id="PTHR17616:SF8">
    <property type="entry name" value="TRANSCRIPTIONAL COACTIVATOR YORKIE"/>
    <property type="match status" value="1"/>
</dbReference>
<comment type="subcellular location">
    <subcellularLocation>
        <location evidence="2">Cytoplasm</location>
    </subcellularLocation>
    <subcellularLocation>
        <location evidence="1">Nucleus</location>
    </subcellularLocation>
</comment>
<evidence type="ECO:0000313" key="7">
    <source>
        <dbReference type="EMBL" id="ORY07706.1"/>
    </source>
</evidence>
<sequence length="315" mass="33578">MSSRGPLPAGWEERVTPDGKTYYIDHNRQITTWIDPRGSSADPSPPPYGFPNQQPNASPYPPSGNPSMPMPMHEQPTMPNSYSTPTPPPLQQQHSPDYGTRAYPGGPGPAPPQVHSPYNNQMIGPPPSMPPYGSQAPTPSYYPAPTNYPYHTQQPPSAYYPPPQNTGYSNEVQRSGYPGYAPYSQPPPVMQHTTVIPANNDKKFSGKQMAGGVAGGAIAGLGAGYLMGSILSPGHSHYGGGGGGGGMYGGDTVIINENNTYITNETTTTNTTINETNNTYNDNSYNDNSYNDDSYNGGDSYDFGGDDGGDYGGDY</sequence>
<feature type="domain" description="WW" evidence="6">
    <location>
        <begin position="5"/>
        <end position="38"/>
    </location>
</feature>
<dbReference type="InterPro" id="IPR051583">
    <property type="entry name" value="YAP1"/>
</dbReference>
<name>A0A1Y1ZC05_9FUNG</name>
<dbReference type="GO" id="GO:0003713">
    <property type="term" value="F:transcription coactivator activity"/>
    <property type="evidence" value="ECO:0007669"/>
    <property type="project" value="TreeGrafter"/>
</dbReference>
<evidence type="ECO:0000259" key="6">
    <source>
        <dbReference type="PROSITE" id="PS50020"/>
    </source>
</evidence>
<evidence type="ECO:0000256" key="5">
    <source>
        <dbReference type="SAM" id="MobiDB-lite"/>
    </source>
</evidence>
<evidence type="ECO:0000256" key="3">
    <source>
        <dbReference type="ARBA" id="ARBA00022490"/>
    </source>
</evidence>
<feature type="compositionally biased region" description="Basic and acidic residues" evidence="5">
    <location>
        <begin position="11"/>
        <end position="28"/>
    </location>
</feature>
<feature type="region of interest" description="Disordered" evidence="5">
    <location>
        <begin position="1"/>
        <end position="165"/>
    </location>
</feature>
<gene>
    <name evidence="7" type="ORF">K493DRAFT_310095</name>
</gene>
<keyword evidence="3" id="KW-0963">Cytoplasm</keyword>
<dbReference type="AlphaFoldDB" id="A0A1Y1ZC05"/>
<dbReference type="PANTHER" id="PTHR17616">
    <property type="entry name" value="YES-ASSOCIATED PROTEIN YAP1 FAMILY MEMBER"/>
    <property type="match status" value="1"/>
</dbReference>
<feature type="compositionally biased region" description="Low complexity" evidence="5">
    <location>
        <begin position="271"/>
        <end position="303"/>
    </location>
</feature>
<dbReference type="Gene3D" id="2.20.70.10">
    <property type="match status" value="1"/>
</dbReference>
<dbReference type="STRING" id="1314790.A0A1Y1ZC05"/>
<dbReference type="Proteomes" id="UP000193498">
    <property type="component" value="Unassembled WGS sequence"/>
</dbReference>
<dbReference type="GO" id="GO:0005634">
    <property type="term" value="C:nucleus"/>
    <property type="evidence" value="ECO:0007669"/>
    <property type="project" value="UniProtKB-SubCell"/>
</dbReference>
<dbReference type="SUPFAM" id="SSF51045">
    <property type="entry name" value="WW domain"/>
    <property type="match status" value="1"/>
</dbReference>
<dbReference type="SMART" id="SM00456">
    <property type="entry name" value="WW"/>
    <property type="match status" value="1"/>
</dbReference>
<dbReference type="OrthoDB" id="3045089at2759"/>
<dbReference type="Pfam" id="PF00397">
    <property type="entry name" value="WW"/>
    <property type="match status" value="1"/>
</dbReference>
<dbReference type="InterPro" id="IPR001202">
    <property type="entry name" value="WW_dom"/>
</dbReference>
<dbReference type="InParanoid" id="A0A1Y1ZC05"/>
<accession>A0A1Y1ZC05</accession>
<reference evidence="7 8" key="1">
    <citation type="submission" date="2016-07" db="EMBL/GenBank/DDBJ databases">
        <title>Pervasive Adenine N6-methylation of Active Genes in Fungi.</title>
        <authorList>
            <consortium name="DOE Joint Genome Institute"/>
            <person name="Mondo S.J."/>
            <person name="Dannebaum R.O."/>
            <person name="Kuo R.C."/>
            <person name="Labutti K."/>
            <person name="Haridas S."/>
            <person name="Kuo A."/>
            <person name="Salamov A."/>
            <person name="Ahrendt S.R."/>
            <person name="Lipzen A."/>
            <person name="Sullivan W."/>
            <person name="Andreopoulos W.B."/>
            <person name="Clum A."/>
            <person name="Lindquist E."/>
            <person name="Daum C."/>
            <person name="Ramamoorthy G.K."/>
            <person name="Gryganskyi A."/>
            <person name="Culley D."/>
            <person name="Magnuson J.K."/>
            <person name="James T.Y."/>
            <person name="O'Malley M.A."/>
            <person name="Stajich J.E."/>
            <person name="Spatafora J.W."/>
            <person name="Visel A."/>
            <person name="Grigoriev I.V."/>
        </authorList>
    </citation>
    <scope>NUCLEOTIDE SEQUENCE [LARGE SCALE GENOMIC DNA]</scope>
    <source>
        <strain evidence="7 8">CBS 931.73</strain>
    </source>
</reference>